<evidence type="ECO:0000313" key="3">
    <source>
        <dbReference type="Proteomes" id="UP000076128"/>
    </source>
</evidence>
<proteinExistence type="predicted"/>
<keyword evidence="1" id="KW-0479">Metal-binding</keyword>
<evidence type="ECO:0000313" key="2">
    <source>
        <dbReference type="EMBL" id="AMY70473.1"/>
    </source>
</evidence>
<name>A0A161GMG8_9RHOB</name>
<dbReference type="RefSeq" id="WP_084739755.1">
    <property type="nucleotide sequence ID" value="NZ_CP012661.1"/>
</dbReference>
<gene>
    <name evidence="2" type="ORF">AKL17_3241</name>
</gene>
<evidence type="ECO:0008006" key="4">
    <source>
        <dbReference type="Google" id="ProtNLM"/>
    </source>
</evidence>
<dbReference type="InterPro" id="IPR058739">
    <property type="entry name" value="NicX"/>
</dbReference>
<dbReference type="Proteomes" id="UP000076128">
    <property type="component" value="Chromosome"/>
</dbReference>
<dbReference type="PANTHER" id="PTHR34448">
    <property type="entry name" value="AMINOPEPTIDASE"/>
    <property type="match status" value="1"/>
</dbReference>
<dbReference type="Pfam" id="PF26233">
    <property type="entry name" value="NicX"/>
    <property type="match status" value="1"/>
</dbReference>
<dbReference type="AlphaFoldDB" id="A0A161GMG8"/>
<dbReference type="SUPFAM" id="SSF144052">
    <property type="entry name" value="Thermophilic metalloprotease-like"/>
    <property type="match status" value="1"/>
</dbReference>
<dbReference type="EMBL" id="CP012661">
    <property type="protein sequence ID" value="AMY70473.1"/>
    <property type="molecule type" value="Genomic_DNA"/>
</dbReference>
<reference evidence="2 3" key="1">
    <citation type="submission" date="2015-09" db="EMBL/GenBank/DDBJ databases">
        <title>Complete genome sequence of Defluviimonas alba cai42t isolated from an oilfield in Xinjiang.</title>
        <authorList>
            <person name="Geng S."/>
            <person name="Pan X."/>
            <person name="Wu X."/>
        </authorList>
    </citation>
    <scope>NUCLEOTIDE SEQUENCE [LARGE SCALE GENOMIC DNA]</scope>
    <source>
        <strain evidence="3">cai42</strain>
    </source>
</reference>
<dbReference type="OrthoDB" id="6918951at2"/>
<dbReference type="STRING" id="1335048.AKL17_3241"/>
<sequence length="344" mass="38149">MPSQVEMVKLFTEQLKLCKMQPHETVIILCEDDIRVDYAQAFMLAAQGLGATPFQITLPLRPKRTDKQTTGKNALAGNRPAIEALKKADLIVDVMGTLFSPEQDEITAAGARMLFVREPFDILAQNFPNEDLRRRIEFGEKLLEKAEVLRIWSDAGTDCTFEMGGYRVMTQYGYTDTPGRWDHMGTGQVLSQAHDGRVNGKVVIMPGDTVTAFQRMVETPVTLTITDGFVTDIAGDGMDAALLSDYMESFRDPRAYAISHIGWGLLDTATWYHRAITRTRPAEISVNSLSYYGNVLFSTGPNTELGGKNDTMCHMDIPLRKTSLSLDGVTIVDKGRIAIPEMAV</sequence>
<protein>
    <recommendedName>
        <fullName evidence="4">2,5-dihydroxypyridine 5,6-dioxygenase</fullName>
    </recommendedName>
</protein>
<dbReference type="KEGG" id="daa:AKL17_3241"/>
<dbReference type="GO" id="GO:0046872">
    <property type="term" value="F:metal ion binding"/>
    <property type="evidence" value="ECO:0007669"/>
    <property type="project" value="UniProtKB-KW"/>
</dbReference>
<dbReference type="PATRIC" id="fig|1335048.3.peg.3368"/>
<accession>A0A161GMG8</accession>
<dbReference type="PANTHER" id="PTHR34448:SF1">
    <property type="entry name" value="BLL6088 PROTEIN"/>
    <property type="match status" value="1"/>
</dbReference>
<organism evidence="2 3">
    <name type="scientific">Frigidibacter mobilis</name>
    <dbReference type="NCBI Taxonomy" id="1335048"/>
    <lineage>
        <taxon>Bacteria</taxon>
        <taxon>Pseudomonadati</taxon>
        <taxon>Pseudomonadota</taxon>
        <taxon>Alphaproteobacteria</taxon>
        <taxon>Rhodobacterales</taxon>
        <taxon>Paracoccaceae</taxon>
        <taxon>Frigidibacter</taxon>
    </lineage>
</organism>
<evidence type="ECO:0000256" key="1">
    <source>
        <dbReference type="ARBA" id="ARBA00022723"/>
    </source>
</evidence>
<dbReference type="InterPro" id="IPR052170">
    <property type="entry name" value="M29_Exopeptidase"/>
</dbReference>
<keyword evidence="3" id="KW-1185">Reference proteome</keyword>